<evidence type="ECO:0000313" key="2">
    <source>
        <dbReference type="EMBL" id="SDN14481.1"/>
    </source>
</evidence>
<keyword evidence="1" id="KW-0732">Signal</keyword>
<dbReference type="RefSeq" id="WP_089895965.1">
    <property type="nucleotide sequence ID" value="NZ_FNGV01000034.1"/>
</dbReference>
<dbReference type="Proteomes" id="UP000199440">
    <property type="component" value="Unassembled WGS sequence"/>
</dbReference>
<accession>A0A1G9Z0Z4</accession>
<feature type="signal peptide" evidence="1">
    <location>
        <begin position="1"/>
        <end position="21"/>
    </location>
</feature>
<keyword evidence="3" id="KW-1185">Reference proteome</keyword>
<dbReference type="STRING" id="192904.SAMN04488514_1343"/>
<reference evidence="2 3" key="1">
    <citation type="submission" date="2016-10" db="EMBL/GenBank/DDBJ databases">
        <authorList>
            <person name="de Groot N.N."/>
        </authorList>
    </citation>
    <scope>NUCLEOTIDE SEQUENCE [LARGE SCALE GENOMIC DNA]</scope>
    <source>
        <strain evidence="2 3">DSM 19886</strain>
    </source>
</reference>
<evidence type="ECO:0000256" key="1">
    <source>
        <dbReference type="SAM" id="SignalP"/>
    </source>
</evidence>
<organism evidence="2 3">
    <name type="scientific">Kriegella aquimaris</name>
    <dbReference type="NCBI Taxonomy" id="192904"/>
    <lineage>
        <taxon>Bacteria</taxon>
        <taxon>Pseudomonadati</taxon>
        <taxon>Bacteroidota</taxon>
        <taxon>Flavobacteriia</taxon>
        <taxon>Flavobacteriales</taxon>
        <taxon>Flavobacteriaceae</taxon>
        <taxon>Kriegella</taxon>
    </lineage>
</organism>
<name>A0A1G9Z0Z4_9FLAO</name>
<gene>
    <name evidence="2" type="ORF">SAMN04488514_1343</name>
</gene>
<dbReference type="OrthoDB" id="675324at2"/>
<evidence type="ECO:0000313" key="3">
    <source>
        <dbReference type="Proteomes" id="UP000199440"/>
    </source>
</evidence>
<proteinExistence type="predicted"/>
<feature type="chain" id="PRO_5011495756" evidence="1">
    <location>
        <begin position="22"/>
        <end position="214"/>
    </location>
</feature>
<dbReference type="EMBL" id="FNGV01000034">
    <property type="protein sequence ID" value="SDN14481.1"/>
    <property type="molecule type" value="Genomic_DNA"/>
</dbReference>
<dbReference type="AlphaFoldDB" id="A0A1G9Z0Z4"/>
<protein>
    <submittedName>
        <fullName evidence="2">Uncharacterized protein</fullName>
    </submittedName>
</protein>
<sequence length="214" mass="24629">MKKIILITSFLTIGLANYLQAQFTQVELFSSFDKTDFTLFSSYTINKSKTLSVNTLAFFQKFRDEENQVFDEAGVQPTVFWNINEHISIGPSLYYNSFSGYSERLSAKFTVKNSRLLLIIIPTVAYSEQKDASYAETFAQFQFNMPINDKVSLWLNGQFLTVWDEFKTHSRSFQQLRAGVSFAGHQFGFGLDFDQYGPVPIEKSSFGVYYRKTL</sequence>